<dbReference type="Pfam" id="PF13385">
    <property type="entry name" value="Laminin_G_3"/>
    <property type="match status" value="1"/>
</dbReference>
<comment type="caution">
    <text evidence="3">The sequence shown here is derived from an EMBL/GenBank/DDBJ whole genome shotgun (WGS) entry which is preliminary data.</text>
</comment>
<evidence type="ECO:0000256" key="2">
    <source>
        <dbReference type="SAM" id="SignalP"/>
    </source>
</evidence>
<accession>A0ABW1XJJ3</accession>
<evidence type="ECO:0000256" key="1">
    <source>
        <dbReference type="SAM" id="MobiDB-lite"/>
    </source>
</evidence>
<feature type="signal peptide" evidence="2">
    <location>
        <begin position="1"/>
        <end position="18"/>
    </location>
</feature>
<dbReference type="InterPro" id="IPR013320">
    <property type="entry name" value="ConA-like_dom_sf"/>
</dbReference>
<feature type="chain" id="PRO_5045889504" evidence="2">
    <location>
        <begin position="19"/>
        <end position="814"/>
    </location>
</feature>
<dbReference type="EMBL" id="JBHSUS010000001">
    <property type="protein sequence ID" value="MFC6439736.1"/>
    <property type="molecule type" value="Genomic_DNA"/>
</dbReference>
<dbReference type="SUPFAM" id="SSF49899">
    <property type="entry name" value="Concanavalin A-like lectins/glucanases"/>
    <property type="match status" value="1"/>
</dbReference>
<gene>
    <name evidence="3" type="ORF">ACFP85_06200</name>
</gene>
<name>A0ABW1XJJ3_9ALTE</name>
<keyword evidence="4" id="KW-1185">Reference proteome</keyword>
<dbReference type="PROSITE" id="PS51257">
    <property type="entry name" value="PROKAR_LIPOPROTEIN"/>
    <property type="match status" value="1"/>
</dbReference>
<proteinExistence type="predicted"/>
<sequence>MYKRLLTTVLLLAGLAGCGGETVSPTQTPTPPPVDNSPINYAGPPPSTDDVQQFKLALWDNISGKDRCGACHVQSSQSPHFARNDDINQAYAAANPLVNLNEPDKSALVTKVAGGHNCWLTSDSACADILTTWIANWGQNEQTSNQIKLTVPPDIQPGSSKNFPADSQLFADNVYPLLSAHCADCHKSNASVPISPYFASENQDEAYQAAKVRIDLDNPFASRLVGRLANEFHNCWSNCSNDAEALRIAIQAMADGIDVSELDTELVASRALTLPDGTIASGGGRYESAVIAKWEFKTGSGATAFDTSGVEPAIDLTLSGGYSWIGGWGVQFTNGRAQGSTSSSKKLYDLLSATGEFSIEAWVVPANVTQEGPARILSYSGGRESRNLMLGQTLYNYDFQLRHSNTDFDGLPSLSTADGDERVQASLQHVVISYDPINGRRLYVNGQFTGDADPSAIGDFNQWNDSYALVIGNEVSGDRPWAGSVRFVAIHNRALTDEQIQQNFDVGVGQKFYLLFGITHLIDVPQAYVVFTVSQFDNFSYLFSEPWFISLDDNASIPATALNGIRLGINGRELVAGQAFANVQQTLGQDYTAGSGQFLSRLGTLVPVDKGVETDEFFLTFDKLGSHDYVRVEADAPQPVSVVDLTPQPEVGMRNFAEINASMAAVTGVSLTNPQIEATYANLRQQLPTVTGLSSFVASNQMAITQMAIKYCDQLVEDSQLRSAFFSGFDFNQPASTAFASQDRNLLFDPLMSKMLGDNLLSQPQFSSVRNELNALVDKLSQCNGVAACDSRYTATIVKASCAAVLGSAALSMQ</sequence>
<feature type="region of interest" description="Disordered" evidence="1">
    <location>
        <begin position="21"/>
        <end position="45"/>
    </location>
</feature>
<dbReference type="RefSeq" id="WP_131256627.1">
    <property type="nucleotide sequence ID" value="NZ_JBHSUS010000001.1"/>
</dbReference>
<protein>
    <submittedName>
        <fullName evidence="3">LamG domain-containing protein</fullName>
    </submittedName>
</protein>
<evidence type="ECO:0000313" key="3">
    <source>
        <dbReference type="EMBL" id="MFC6439736.1"/>
    </source>
</evidence>
<dbReference type="Proteomes" id="UP001596364">
    <property type="component" value="Unassembled WGS sequence"/>
</dbReference>
<dbReference type="Gene3D" id="2.60.120.200">
    <property type="match status" value="1"/>
</dbReference>
<keyword evidence="2" id="KW-0732">Signal</keyword>
<evidence type="ECO:0000313" key="4">
    <source>
        <dbReference type="Proteomes" id="UP001596364"/>
    </source>
</evidence>
<reference evidence="4" key="1">
    <citation type="journal article" date="2019" name="Int. J. Syst. Evol. Microbiol.">
        <title>The Global Catalogue of Microorganisms (GCM) 10K type strain sequencing project: providing services to taxonomists for standard genome sequencing and annotation.</title>
        <authorList>
            <consortium name="The Broad Institute Genomics Platform"/>
            <consortium name="The Broad Institute Genome Sequencing Center for Infectious Disease"/>
            <person name="Wu L."/>
            <person name="Ma J."/>
        </authorList>
    </citation>
    <scope>NUCLEOTIDE SEQUENCE [LARGE SCALE GENOMIC DNA]</scope>
    <source>
        <strain evidence="4">CGMCC 1.16031</strain>
    </source>
</reference>
<organism evidence="3 4">
    <name type="scientific">Pseudobowmanella zhangzhouensis</name>
    <dbReference type="NCBI Taxonomy" id="1537679"/>
    <lineage>
        <taxon>Bacteria</taxon>
        <taxon>Pseudomonadati</taxon>
        <taxon>Pseudomonadota</taxon>
        <taxon>Gammaproteobacteria</taxon>
        <taxon>Alteromonadales</taxon>
        <taxon>Alteromonadaceae</taxon>
    </lineage>
</organism>